<proteinExistence type="predicted"/>
<sequence>MLEKTKKLLRRRFIGVDFGVDVGGSRMDSARSSCLVLVLPQAPDADDVTRAACDLLHLEISSTRADRHTINVCLNLGVEVGDVARQLYENTGGVGVVTGGGDCHSLHFHILAAVDDDVEHLSFYRYFGDFPTVPVAIDRGSSRQLASWRRLKTLELKAMATAGASVSGD</sequence>
<dbReference type="AlphaFoldDB" id="A0A6A2Y603"/>
<dbReference type="Proteomes" id="UP000436088">
    <property type="component" value="Unassembled WGS sequence"/>
</dbReference>
<gene>
    <name evidence="1" type="ORF">F3Y22_tig00111582pilonHSYRG00365</name>
</gene>
<dbReference type="EMBL" id="VEPZ02001375">
    <property type="protein sequence ID" value="KAE8676655.1"/>
    <property type="molecule type" value="Genomic_DNA"/>
</dbReference>
<organism evidence="1 2">
    <name type="scientific">Hibiscus syriacus</name>
    <name type="common">Rose of Sharon</name>
    <dbReference type="NCBI Taxonomy" id="106335"/>
    <lineage>
        <taxon>Eukaryota</taxon>
        <taxon>Viridiplantae</taxon>
        <taxon>Streptophyta</taxon>
        <taxon>Embryophyta</taxon>
        <taxon>Tracheophyta</taxon>
        <taxon>Spermatophyta</taxon>
        <taxon>Magnoliopsida</taxon>
        <taxon>eudicotyledons</taxon>
        <taxon>Gunneridae</taxon>
        <taxon>Pentapetalae</taxon>
        <taxon>rosids</taxon>
        <taxon>malvids</taxon>
        <taxon>Malvales</taxon>
        <taxon>Malvaceae</taxon>
        <taxon>Malvoideae</taxon>
        <taxon>Hibiscus</taxon>
    </lineage>
</organism>
<reference evidence="1" key="1">
    <citation type="submission" date="2019-09" db="EMBL/GenBank/DDBJ databases">
        <title>Draft genome information of white flower Hibiscus syriacus.</title>
        <authorList>
            <person name="Kim Y.-M."/>
        </authorList>
    </citation>
    <scope>NUCLEOTIDE SEQUENCE [LARGE SCALE GENOMIC DNA]</scope>
    <source>
        <strain evidence="1">YM2019G1</strain>
    </source>
</reference>
<evidence type="ECO:0000313" key="1">
    <source>
        <dbReference type="EMBL" id="KAE8676655.1"/>
    </source>
</evidence>
<comment type="caution">
    <text evidence="1">The sequence shown here is derived from an EMBL/GenBank/DDBJ whole genome shotgun (WGS) entry which is preliminary data.</text>
</comment>
<protein>
    <submittedName>
        <fullName evidence="1">Uncharacterized protein</fullName>
    </submittedName>
</protein>
<evidence type="ECO:0000313" key="2">
    <source>
        <dbReference type="Proteomes" id="UP000436088"/>
    </source>
</evidence>
<keyword evidence="2" id="KW-1185">Reference proteome</keyword>
<name>A0A6A2Y603_HIBSY</name>
<accession>A0A6A2Y603</accession>